<protein>
    <submittedName>
        <fullName evidence="1">Uncharacterized protein</fullName>
    </submittedName>
</protein>
<proteinExistence type="predicted"/>
<dbReference type="Proteomes" id="UP000765509">
    <property type="component" value="Unassembled WGS sequence"/>
</dbReference>
<comment type="caution">
    <text evidence="1">The sequence shown here is derived from an EMBL/GenBank/DDBJ whole genome shotgun (WGS) entry which is preliminary data.</text>
</comment>
<gene>
    <name evidence="1" type="ORF">O181_014454</name>
</gene>
<reference evidence="1" key="1">
    <citation type="submission" date="2021-03" db="EMBL/GenBank/DDBJ databases">
        <title>Draft genome sequence of rust myrtle Austropuccinia psidii MF-1, a brazilian biotype.</title>
        <authorList>
            <person name="Quecine M.C."/>
            <person name="Pachon D.M.R."/>
            <person name="Bonatelli M.L."/>
            <person name="Correr F.H."/>
            <person name="Franceschini L.M."/>
            <person name="Leite T.F."/>
            <person name="Margarido G.R.A."/>
            <person name="Almeida C.A."/>
            <person name="Ferrarezi J.A."/>
            <person name="Labate C.A."/>
        </authorList>
    </citation>
    <scope>NUCLEOTIDE SEQUENCE</scope>
    <source>
        <strain evidence="1">MF-1</strain>
    </source>
</reference>
<keyword evidence="2" id="KW-1185">Reference proteome</keyword>
<evidence type="ECO:0000313" key="1">
    <source>
        <dbReference type="EMBL" id="MBW0474739.1"/>
    </source>
</evidence>
<dbReference type="AlphaFoldDB" id="A0A9Q3C047"/>
<name>A0A9Q3C047_9BASI</name>
<organism evidence="1 2">
    <name type="scientific">Austropuccinia psidii MF-1</name>
    <dbReference type="NCBI Taxonomy" id="1389203"/>
    <lineage>
        <taxon>Eukaryota</taxon>
        <taxon>Fungi</taxon>
        <taxon>Dikarya</taxon>
        <taxon>Basidiomycota</taxon>
        <taxon>Pucciniomycotina</taxon>
        <taxon>Pucciniomycetes</taxon>
        <taxon>Pucciniales</taxon>
        <taxon>Sphaerophragmiaceae</taxon>
        <taxon>Austropuccinia</taxon>
    </lineage>
</organism>
<evidence type="ECO:0000313" key="2">
    <source>
        <dbReference type="Proteomes" id="UP000765509"/>
    </source>
</evidence>
<sequence length="175" mass="20573">MPSVIRRGNGDLKGEEFEVYQGHDIWNNRPSSRFQSIFQQETSRRGLNRLRKIHSDPPTPQRPVPMKHGRKYQLESSYYPIYGREIEPGIAYYYSFRRTRNGKSTQLLSGFTLLRMQQISGQESPFFQIPGSFQEKEMIERKEQGFFKPEAEIVRPNDTEIAVLIDISTHKQEIF</sequence>
<accession>A0A9Q3C047</accession>
<dbReference type="EMBL" id="AVOT02003842">
    <property type="protein sequence ID" value="MBW0474739.1"/>
    <property type="molecule type" value="Genomic_DNA"/>
</dbReference>